<dbReference type="Proteomes" id="UP001630127">
    <property type="component" value="Unassembled WGS sequence"/>
</dbReference>
<proteinExistence type="predicted"/>
<evidence type="ECO:0000313" key="1">
    <source>
        <dbReference type="EMBL" id="KAL3510997.1"/>
    </source>
</evidence>
<reference evidence="1 2" key="1">
    <citation type="submission" date="2024-11" db="EMBL/GenBank/DDBJ databases">
        <title>A near-complete genome assembly of Cinchona calisaya.</title>
        <authorList>
            <person name="Lian D.C."/>
            <person name="Zhao X.W."/>
            <person name="Wei L."/>
        </authorList>
    </citation>
    <scope>NUCLEOTIDE SEQUENCE [LARGE SCALE GENOMIC DNA]</scope>
    <source>
        <tissue evidence="1">Nenye</tissue>
    </source>
</reference>
<gene>
    <name evidence="1" type="ORF">ACH5RR_030398</name>
</gene>
<protein>
    <submittedName>
        <fullName evidence="1">Uncharacterized protein</fullName>
    </submittedName>
</protein>
<keyword evidence="2" id="KW-1185">Reference proteome</keyword>
<accession>A0ABD2YXQ0</accession>
<organism evidence="1 2">
    <name type="scientific">Cinchona calisaya</name>
    <dbReference type="NCBI Taxonomy" id="153742"/>
    <lineage>
        <taxon>Eukaryota</taxon>
        <taxon>Viridiplantae</taxon>
        <taxon>Streptophyta</taxon>
        <taxon>Embryophyta</taxon>
        <taxon>Tracheophyta</taxon>
        <taxon>Spermatophyta</taxon>
        <taxon>Magnoliopsida</taxon>
        <taxon>eudicotyledons</taxon>
        <taxon>Gunneridae</taxon>
        <taxon>Pentapetalae</taxon>
        <taxon>asterids</taxon>
        <taxon>lamiids</taxon>
        <taxon>Gentianales</taxon>
        <taxon>Rubiaceae</taxon>
        <taxon>Cinchonoideae</taxon>
        <taxon>Cinchoneae</taxon>
        <taxon>Cinchona</taxon>
    </lineage>
</organism>
<dbReference type="EMBL" id="JBJUIK010000012">
    <property type="protein sequence ID" value="KAL3510997.1"/>
    <property type="molecule type" value="Genomic_DNA"/>
</dbReference>
<sequence length="101" mass="11146">MDTYSSVTDSWTEATVASDSPFLLLACNRSAFMVEEVTYWSAIESVVFDNRTSARYAILAYDRATENAQLIKMPVINGQRFASCGDILCPSEGKKLMISSS</sequence>
<name>A0ABD2YXQ0_9GENT</name>
<evidence type="ECO:0000313" key="2">
    <source>
        <dbReference type="Proteomes" id="UP001630127"/>
    </source>
</evidence>
<comment type="caution">
    <text evidence="1">The sequence shown here is derived from an EMBL/GenBank/DDBJ whole genome shotgun (WGS) entry which is preliminary data.</text>
</comment>
<dbReference type="AlphaFoldDB" id="A0ABD2YXQ0"/>